<dbReference type="OrthoDB" id="9815326at2"/>
<reference evidence="1 2" key="1">
    <citation type="submission" date="2019-09" db="EMBL/GenBank/DDBJ databases">
        <title>Polymorphobacter sp. isolated from a lake in China.</title>
        <authorList>
            <person name="Liu Z."/>
        </authorList>
    </citation>
    <scope>NUCLEOTIDE SEQUENCE [LARGE SCALE GENOMIC DNA]</scope>
    <source>
        <strain evidence="1 2">D40P</strain>
    </source>
</reference>
<keyword evidence="1" id="KW-0378">Hydrolase</keyword>
<comment type="caution">
    <text evidence="1">The sequence shown here is derived from an EMBL/GenBank/DDBJ whole genome shotgun (WGS) entry which is preliminary data.</text>
</comment>
<keyword evidence="2" id="KW-1185">Reference proteome</keyword>
<dbReference type="AlphaFoldDB" id="A0A7C9KNM7"/>
<dbReference type="Proteomes" id="UP000481327">
    <property type="component" value="Unassembled WGS sequence"/>
</dbReference>
<evidence type="ECO:0000313" key="1">
    <source>
        <dbReference type="EMBL" id="MQT17844.1"/>
    </source>
</evidence>
<dbReference type="SUPFAM" id="SSF53187">
    <property type="entry name" value="Zn-dependent exopeptidases"/>
    <property type="match status" value="1"/>
</dbReference>
<gene>
    <name evidence="1" type="ORF">F3168_11310</name>
</gene>
<dbReference type="PIRSF" id="PIRSF029730">
    <property type="entry name" value="UCP029730"/>
    <property type="match status" value="1"/>
</dbReference>
<dbReference type="EMBL" id="WIOL01000004">
    <property type="protein sequence ID" value="MQT17844.1"/>
    <property type="molecule type" value="Genomic_DNA"/>
</dbReference>
<dbReference type="GO" id="GO:0016787">
    <property type="term" value="F:hydrolase activity"/>
    <property type="evidence" value="ECO:0007669"/>
    <property type="project" value="UniProtKB-KW"/>
</dbReference>
<dbReference type="Pfam" id="PF05013">
    <property type="entry name" value="FGase"/>
    <property type="match status" value="1"/>
</dbReference>
<dbReference type="InterPro" id="IPR007709">
    <property type="entry name" value="N-FG_amidohydro"/>
</dbReference>
<dbReference type="InterPro" id="IPR011227">
    <property type="entry name" value="UCP029730"/>
</dbReference>
<proteinExistence type="predicted"/>
<sequence>MAGDLQRLLLSRDLDPVEIVNPGGQAALLLIGDHAGNLVPAALGDLGVSDADRARHIGWDIGVDALGRQLADRLDAVFVRQRYSRLVIDCNRDPMSAEAVPDASDGTPVPGNMGADRGPRVAEIHIPYQAAIAAALAGRPTDHALVSLHSFTPVMAGVVRPWQIGVLHAGGNDRLALRLLAWLTARGDLVVGDNEPYRMDGTDHSVPRHCFPAGRPYVELEVRQDLIGDTAGVAAMAAVLAEGLLAAL</sequence>
<name>A0A7C9KNM7_9SPHN</name>
<organism evidence="1 2">
    <name type="scientific">Sandarakinorhabdus fusca</name>
    <dbReference type="NCBI Taxonomy" id="1439888"/>
    <lineage>
        <taxon>Bacteria</taxon>
        <taxon>Pseudomonadati</taxon>
        <taxon>Pseudomonadota</taxon>
        <taxon>Alphaproteobacteria</taxon>
        <taxon>Sphingomonadales</taxon>
        <taxon>Sphingosinicellaceae</taxon>
        <taxon>Sandarakinorhabdus</taxon>
    </lineage>
</organism>
<evidence type="ECO:0000313" key="2">
    <source>
        <dbReference type="Proteomes" id="UP000481327"/>
    </source>
</evidence>
<accession>A0A7C9KNM7</accession>
<protein>
    <submittedName>
        <fullName evidence="1">N-formylglutamate amidohydrolase</fullName>
    </submittedName>
</protein>
<dbReference type="Gene3D" id="3.40.630.40">
    <property type="entry name" value="Zn-dependent exopeptidases"/>
    <property type="match status" value="1"/>
</dbReference>